<gene>
    <name evidence="1" type="ORF">E5333_12495</name>
</gene>
<sequence>MSIFKPIFLFIVLAFQSCIYNKVTHLSDEDLEWIDTYDVGDTILFVSNHGNTDIMIIAEKFLYNEKCPFYISEGSGPNYEANMGYDYIIRHGGINIDGGILFRKNIADSLELIFDFGKRFLRFDNNNICGPLQISQYQHNNQLYYYCIVADTVNSGYSDYWVNKIKNEVVKFVWSKEYGLIYYKFEDGEEFFREDLLPDSIGNNTN</sequence>
<dbReference type="PROSITE" id="PS51257">
    <property type="entry name" value="PROKAR_LIPOPROTEIN"/>
    <property type="match status" value="1"/>
</dbReference>
<name>A0A4S2FNH4_9BACT</name>
<dbReference type="AlphaFoldDB" id="A0A4S2FNH4"/>
<accession>A0A4S2FNH4</accession>
<evidence type="ECO:0000313" key="2">
    <source>
        <dbReference type="Proteomes" id="UP000306630"/>
    </source>
</evidence>
<dbReference type="RefSeq" id="WP_123478330.1">
    <property type="nucleotide sequence ID" value="NZ_CAMRAI010000032.1"/>
</dbReference>
<organism evidence="1 2">
    <name type="scientific">Muribaculum intestinale</name>
    <dbReference type="NCBI Taxonomy" id="1796646"/>
    <lineage>
        <taxon>Bacteria</taxon>
        <taxon>Pseudomonadati</taxon>
        <taxon>Bacteroidota</taxon>
        <taxon>Bacteroidia</taxon>
        <taxon>Bacteroidales</taxon>
        <taxon>Muribaculaceae</taxon>
        <taxon>Muribaculum</taxon>
    </lineage>
</organism>
<dbReference type="EMBL" id="SRYD01000059">
    <property type="protein sequence ID" value="TGY70568.1"/>
    <property type="molecule type" value="Genomic_DNA"/>
</dbReference>
<reference evidence="1 2" key="1">
    <citation type="submission" date="2019-04" db="EMBL/GenBank/DDBJ databases">
        <title>Microbes associate with the intestines of laboratory mice.</title>
        <authorList>
            <person name="Navarre W."/>
            <person name="Wong E."/>
            <person name="Huang K."/>
            <person name="Tropini C."/>
            <person name="Ng K."/>
            <person name="Yu B."/>
        </authorList>
    </citation>
    <scope>NUCLEOTIDE SEQUENCE [LARGE SCALE GENOMIC DNA]</scope>
    <source>
        <strain evidence="1 2">NM06_A21</strain>
    </source>
</reference>
<evidence type="ECO:0000313" key="1">
    <source>
        <dbReference type="EMBL" id="TGY70568.1"/>
    </source>
</evidence>
<comment type="caution">
    <text evidence="1">The sequence shown here is derived from an EMBL/GenBank/DDBJ whole genome shotgun (WGS) entry which is preliminary data.</text>
</comment>
<dbReference type="Proteomes" id="UP000306630">
    <property type="component" value="Unassembled WGS sequence"/>
</dbReference>
<proteinExistence type="predicted"/>
<protein>
    <submittedName>
        <fullName evidence="1">Uncharacterized protein</fullName>
    </submittedName>
</protein>